<accession>A0AAJ5VET8</accession>
<dbReference type="Proteomes" id="UP001214756">
    <property type="component" value="Chromosome"/>
</dbReference>
<evidence type="ECO:0000313" key="2">
    <source>
        <dbReference type="Proteomes" id="UP001214756"/>
    </source>
</evidence>
<gene>
    <name evidence="1" type="ORF">PWF71_06500</name>
</gene>
<evidence type="ECO:0000313" key="1">
    <source>
        <dbReference type="EMBL" id="WEF22851.1"/>
    </source>
</evidence>
<dbReference type="RefSeq" id="WP_275093863.1">
    <property type="nucleotide sequence ID" value="NZ_CP118606.1"/>
</dbReference>
<organism evidence="1 2">
    <name type="scientific">Microbacterium maritypicum</name>
    <name type="common">Microbacterium liquefaciens</name>
    <dbReference type="NCBI Taxonomy" id="33918"/>
    <lineage>
        <taxon>Bacteria</taxon>
        <taxon>Bacillati</taxon>
        <taxon>Actinomycetota</taxon>
        <taxon>Actinomycetes</taxon>
        <taxon>Micrococcales</taxon>
        <taxon>Microbacteriaceae</taxon>
        <taxon>Microbacterium</taxon>
    </lineage>
</organism>
<sequence length="66" mass="6726">MVAEDGSTATMEYVVPGHRTTTMVIDTDQGLIDSIAEDYGSGGPAGDTVDSITAVHTSVVDSAPRG</sequence>
<protein>
    <submittedName>
        <fullName evidence="1">Uncharacterized protein</fullName>
    </submittedName>
</protein>
<proteinExistence type="predicted"/>
<name>A0AAJ5VET8_MICMQ</name>
<dbReference type="EMBL" id="CP118606">
    <property type="protein sequence ID" value="WEF22851.1"/>
    <property type="molecule type" value="Genomic_DNA"/>
</dbReference>
<dbReference type="AlphaFoldDB" id="A0AAJ5VET8"/>
<reference evidence="1" key="1">
    <citation type="submission" date="2023-02" db="EMBL/GenBank/DDBJ databases">
        <title>Genome sequence of Microbacterium liquefaciens B1075.</title>
        <authorList>
            <person name="Cao J."/>
            <person name="Li X."/>
        </authorList>
    </citation>
    <scope>NUCLEOTIDE SEQUENCE</scope>
    <source>
        <strain evidence="1">B1075</strain>
    </source>
</reference>